<sequence length="105" mass="11661">MANSATHKVRAADIFIAKRRLVPGYQGTSTNDQGLHGFGFGFVGTSNRQNQTHLSYCRKTMYPAILTRAFEKASSCRSYSEPAMLHTLIALSSFHKVFELTGCRT</sequence>
<proteinExistence type="predicted"/>
<dbReference type="EnsemblFungi" id="FOXG_17302T0">
    <property type="protein sequence ID" value="FOXG_17302P0"/>
    <property type="gene ID" value="FOXG_17302"/>
</dbReference>
<protein>
    <submittedName>
        <fullName evidence="1">Uncharacterized protein</fullName>
    </submittedName>
</protein>
<evidence type="ECO:0000313" key="1">
    <source>
        <dbReference type="EnsemblFungi" id="FOXG_17302P0"/>
    </source>
</evidence>
<dbReference type="VEuPathDB" id="FungiDB:FOXG_17302"/>
<accession>A0A0C4DIR4</accession>
<reference evidence="1" key="2">
    <citation type="submission" date="2025-08" db="UniProtKB">
        <authorList>
            <consortium name="EnsemblFungi"/>
        </authorList>
    </citation>
    <scope>IDENTIFICATION</scope>
    <source>
        <strain evidence="1">4287 / CBS 123668 / FGSC 9935 / NRRL 34936</strain>
    </source>
</reference>
<evidence type="ECO:0000313" key="2">
    <source>
        <dbReference type="Proteomes" id="UP000002489"/>
    </source>
</evidence>
<dbReference type="Proteomes" id="UP000002489">
    <property type="component" value="Unassembled WGS sequence"/>
</dbReference>
<dbReference type="AlphaFoldDB" id="A0A0C4DIR4"/>
<organism evidence="1 2">
    <name type="scientific">Fusarium oxysporum (strain Fo5176)</name>
    <name type="common">Fusarium vascular wilt</name>
    <dbReference type="NCBI Taxonomy" id="660025"/>
    <lineage>
        <taxon>Eukaryota</taxon>
        <taxon>Fungi</taxon>
        <taxon>Dikarya</taxon>
        <taxon>Ascomycota</taxon>
        <taxon>Pezizomycotina</taxon>
        <taxon>Sordariomycetes</taxon>
        <taxon>Hypocreomycetidae</taxon>
        <taxon>Hypocreales</taxon>
        <taxon>Nectriaceae</taxon>
        <taxon>Fusarium</taxon>
        <taxon>Fusarium oxysporum species complex</taxon>
    </lineage>
</organism>
<name>A0A0C4DIR4_FUSOF</name>
<reference evidence="2" key="1">
    <citation type="journal article" date="2012" name="Mol. Plant Microbe Interact.">
        <title>A highly conserved effector in Fusarium oxysporum is required for full virulence on Arabidopsis.</title>
        <authorList>
            <person name="Thatcher L.F."/>
            <person name="Gardiner D.M."/>
            <person name="Kazan K."/>
            <person name="Manners J."/>
        </authorList>
    </citation>
    <scope>NUCLEOTIDE SEQUENCE [LARGE SCALE GENOMIC DNA]</scope>
    <source>
        <strain evidence="2">Fo5176</strain>
    </source>
</reference>
<gene>
    <name evidence="1" type="primary">28958076</name>
</gene>